<keyword evidence="1" id="KW-0812">Transmembrane</keyword>
<proteinExistence type="predicted"/>
<keyword evidence="1" id="KW-0472">Membrane</keyword>
<gene>
    <name evidence="2" type="ORF">ACOF00016_LOCUS14624</name>
</gene>
<dbReference type="AlphaFoldDB" id="A0A7S3LCB2"/>
<sequence length="241" mass="27206">MSRLRIVLADDEDSTIGAARQADDSLVEETGQGGVPIILLGDKFYYDWWTVLLPAAVVVLLGVVLAPRGLVHAAANRMWKTSTLNNRQEDDLLVVFWNDDFPSLLPLVVVVGVPMMALFLLLFLSTILYARRRHRDCEIPQREEEFIVTVYPMGVQLSSPTGRRKKDGCFIARDQILDCRIQEVIQAHRVYSSPRLICTSQQNNADGGGQVETIELFPQLELSYQECEKVCRQLRKMLGLS</sequence>
<feature type="transmembrane region" description="Helical" evidence="1">
    <location>
        <begin position="48"/>
        <end position="70"/>
    </location>
</feature>
<reference evidence="2" key="1">
    <citation type="submission" date="2021-01" db="EMBL/GenBank/DDBJ databases">
        <authorList>
            <person name="Corre E."/>
            <person name="Pelletier E."/>
            <person name="Niang G."/>
            <person name="Scheremetjew M."/>
            <person name="Finn R."/>
            <person name="Kale V."/>
            <person name="Holt S."/>
            <person name="Cochrane G."/>
            <person name="Meng A."/>
            <person name="Brown T."/>
            <person name="Cohen L."/>
        </authorList>
    </citation>
    <scope>NUCLEOTIDE SEQUENCE</scope>
    <source>
        <strain evidence="2">CCMP127</strain>
    </source>
</reference>
<protein>
    <submittedName>
        <fullName evidence="2">Uncharacterized protein</fullName>
    </submittedName>
</protein>
<feature type="transmembrane region" description="Helical" evidence="1">
    <location>
        <begin position="104"/>
        <end position="130"/>
    </location>
</feature>
<accession>A0A7S3LCB2</accession>
<organism evidence="2">
    <name type="scientific">Amphora coffeiformis</name>
    <dbReference type="NCBI Taxonomy" id="265554"/>
    <lineage>
        <taxon>Eukaryota</taxon>
        <taxon>Sar</taxon>
        <taxon>Stramenopiles</taxon>
        <taxon>Ochrophyta</taxon>
        <taxon>Bacillariophyta</taxon>
        <taxon>Bacillariophyceae</taxon>
        <taxon>Bacillariophycidae</taxon>
        <taxon>Thalassiophysales</taxon>
        <taxon>Catenulaceae</taxon>
        <taxon>Amphora</taxon>
    </lineage>
</organism>
<name>A0A7S3LCB2_9STRA</name>
<dbReference type="EMBL" id="HBIM01019212">
    <property type="protein sequence ID" value="CAE0417726.1"/>
    <property type="molecule type" value="Transcribed_RNA"/>
</dbReference>
<evidence type="ECO:0000256" key="1">
    <source>
        <dbReference type="SAM" id="Phobius"/>
    </source>
</evidence>
<evidence type="ECO:0000313" key="2">
    <source>
        <dbReference type="EMBL" id="CAE0417726.1"/>
    </source>
</evidence>
<keyword evidence="1" id="KW-1133">Transmembrane helix</keyword>